<dbReference type="OrthoDB" id="9798081at2"/>
<evidence type="ECO:0000259" key="1">
    <source>
        <dbReference type="PROSITE" id="PS51186"/>
    </source>
</evidence>
<feature type="domain" description="N-acetyltransferase" evidence="1">
    <location>
        <begin position="8"/>
        <end position="167"/>
    </location>
</feature>
<dbReference type="Proteomes" id="UP000294564">
    <property type="component" value="Unassembled WGS sequence"/>
</dbReference>
<dbReference type="InterPro" id="IPR051531">
    <property type="entry name" value="N-acetyltransferase"/>
</dbReference>
<dbReference type="PROSITE" id="PS51186">
    <property type="entry name" value="GNAT"/>
    <property type="match status" value="1"/>
</dbReference>
<dbReference type="Gene3D" id="3.40.630.30">
    <property type="match status" value="1"/>
</dbReference>
<dbReference type="EMBL" id="SLXM01000008">
    <property type="protein sequence ID" value="TCP23597.1"/>
    <property type="molecule type" value="Genomic_DNA"/>
</dbReference>
<dbReference type="GO" id="GO:0016747">
    <property type="term" value="F:acyltransferase activity, transferring groups other than amino-acyl groups"/>
    <property type="evidence" value="ECO:0007669"/>
    <property type="project" value="InterPro"/>
</dbReference>
<comment type="caution">
    <text evidence="2">The sequence shown here is derived from an EMBL/GenBank/DDBJ whole genome shotgun (WGS) entry which is preliminary data.</text>
</comment>
<gene>
    <name evidence="2" type="ORF">EV195_10866</name>
</gene>
<dbReference type="RefSeq" id="WP_132795412.1">
    <property type="nucleotide sequence ID" value="NZ_SLXM01000008.1"/>
</dbReference>
<organism evidence="2 3">
    <name type="scientific">Tenacibaculum skagerrakense</name>
    <dbReference type="NCBI Taxonomy" id="186571"/>
    <lineage>
        <taxon>Bacteria</taxon>
        <taxon>Pseudomonadati</taxon>
        <taxon>Bacteroidota</taxon>
        <taxon>Flavobacteriia</taxon>
        <taxon>Flavobacteriales</taxon>
        <taxon>Flavobacteriaceae</taxon>
        <taxon>Tenacibaculum</taxon>
    </lineage>
</organism>
<dbReference type="PANTHER" id="PTHR43792">
    <property type="entry name" value="GNAT FAMILY, PUTATIVE (AFU_ORTHOLOGUE AFUA_3G00765)-RELATED-RELATED"/>
    <property type="match status" value="1"/>
</dbReference>
<sequence>MLLESDRLIIREAAVEEAPFYFKLFNDPDWITYINDKGLRSVEETRAYLEDILLKNALLNGLGFFTIISKDADEPIGMSSALQRENLDFIDVGYALLPKSRGKGFASEATLLMMDYIKEKFQQKKVYAFTIPNNEKSQRLLENLGFVFVGMKSIFEGKEDCVYEFTF</sequence>
<dbReference type="InterPro" id="IPR016181">
    <property type="entry name" value="Acyl_CoA_acyltransferase"/>
</dbReference>
<name>A0A4R2NPC8_9FLAO</name>
<dbReference type="AlphaFoldDB" id="A0A4R2NPC8"/>
<evidence type="ECO:0000313" key="3">
    <source>
        <dbReference type="Proteomes" id="UP000294564"/>
    </source>
</evidence>
<dbReference type="InterPro" id="IPR000182">
    <property type="entry name" value="GNAT_dom"/>
</dbReference>
<keyword evidence="3" id="KW-1185">Reference proteome</keyword>
<keyword evidence="2" id="KW-0808">Transferase</keyword>
<proteinExistence type="predicted"/>
<accession>A0A4R2NPC8</accession>
<evidence type="ECO:0000313" key="2">
    <source>
        <dbReference type="EMBL" id="TCP23597.1"/>
    </source>
</evidence>
<reference evidence="2 3" key="1">
    <citation type="submission" date="2019-03" db="EMBL/GenBank/DDBJ databases">
        <title>Genomic Encyclopedia of Type Strains, Phase IV (KMG-IV): sequencing the most valuable type-strain genomes for metagenomic binning, comparative biology and taxonomic classification.</title>
        <authorList>
            <person name="Goeker M."/>
        </authorList>
    </citation>
    <scope>NUCLEOTIDE SEQUENCE [LARGE SCALE GENOMIC DNA]</scope>
    <source>
        <strain evidence="2 3">DSM 14836</strain>
    </source>
</reference>
<dbReference type="PANTHER" id="PTHR43792:SF1">
    <property type="entry name" value="N-ACETYLTRANSFERASE DOMAIN-CONTAINING PROTEIN"/>
    <property type="match status" value="1"/>
</dbReference>
<dbReference type="Pfam" id="PF13302">
    <property type="entry name" value="Acetyltransf_3"/>
    <property type="match status" value="1"/>
</dbReference>
<dbReference type="SUPFAM" id="SSF55729">
    <property type="entry name" value="Acyl-CoA N-acyltransferases (Nat)"/>
    <property type="match status" value="1"/>
</dbReference>
<protein>
    <submittedName>
        <fullName evidence="2">RimJ/RimL family protein N-acetyltransferase</fullName>
    </submittedName>
</protein>